<dbReference type="Proteomes" id="UP001419268">
    <property type="component" value="Unassembled WGS sequence"/>
</dbReference>
<dbReference type="PANTHER" id="PTHR23071:SF1">
    <property type="entry name" value="GPI ETHANOLAMINE PHOSPHATE TRANSFERASE 3"/>
    <property type="match status" value="1"/>
</dbReference>
<dbReference type="InterPro" id="IPR011320">
    <property type="entry name" value="RNase_H1_N"/>
</dbReference>
<reference evidence="4 5" key="1">
    <citation type="submission" date="2024-01" db="EMBL/GenBank/DDBJ databases">
        <title>Genome assemblies of Stephania.</title>
        <authorList>
            <person name="Yang L."/>
        </authorList>
    </citation>
    <scope>NUCLEOTIDE SEQUENCE [LARGE SCALE GENOMIC DNA]</scope>
    <source>
        <strain evidence="4">JXDWG</strain>
        <tissue evidence="4">Leaf</tissue>
    </source>
</reference>
<feature type="transmembrane region" description="Helical" evidence="1">
    <location>
        <begin position="1203"/>
        <end position="1226"/>
    </location>
</feature>
<dbReference type="Pfam" id="PF01693">
    <property type="entry name" value="Cauli_VI"/>
    <property type="match status" value="1"/>
</dbReference>
<evidence type="ECO:0008006" key="6">
    <source>
        <dbReference type="Google" id="ProtNLM"/>
    </source>
</evidence>
<feature type="transmembrane region" description="Helical" evidence="1">
    <location>
        <begin position="996"/>
        <end position="1016"/>
    </location>
</feature>
<dbReference type="Gene3D" id="3.40.970.10">
    <property type="entry name" value="Ribonuclease H1, N-terminal domain"/>
    <property type="match status" value="1"/>
</dbReference>
<dbReference type="EMBL" id="JBBNAG010000003">
    <property type="protein sequence ID" value="KAK9148202.1"/>
    <property type="molecule type" value="Genomic_DNA"/>
</dbReference>
<dbReference type="GO" id="GO:0051377">
    <property type="term" value="F:mannose-ethanolamine phosphotransferase activity"/>
    <property type="evidence" value="ECO:0007669"/>
    <property type="project" value="TreeGrafter"/>
</dbReference>
<dbReference type="InterPro" id="IPR039524">
    <property type="entry name" value="PIGO/GPI13"/>
</dbReference>
<dbReference type="SUPFAM" id="SSF56672">
    <property type="entry name" value="DNA/RNA polymerases"/>
    <property type="match status" value="1"/>
</dbReference>
<protein>
    <recommendedName>
        <fullName evidence="6">GPI ethanolamine phosphate transferase 3</fullName>
    </recommendedName>
</protein>
<keyword evidence="1" id="KW-1133">Transmembrane helix</keyword>
<name>A0AAP0KBI3_9MAGN</name>
<comment type="caution">
    <text evidence="4">The sequence shown here is derived from an EMBL/GenBank/DDBJ whole genome shotgun (WGS) entry which is preliminary data.</text>
</comment>
<feature type="domain" description="DUF8040" evidence="3">
    <location>
        <begin position="1331"/>
        <end position="1398"/>
    </location>
</feature>
<feature type="domain" description="Ribonuclease H1 N-terminal" evidence="2">
    <location>
        <begin position="1403"/>
        <end position="1444"/>
    </location>
</feature>
<evidence type="ECO:0000259" key="3">
    <source>
        <dbReference type="Pfam" id="PF26138"/>
    </source>
</evidence>
<evidence type="ECO:0000313" key="4">
    <source>
        <dbReference type="EMBL" id="KAK9148202.1"/>
    </source>
</evidence>
<proteinExistence type="predicted"/>
<dbReference type="SUPFAM" id="SSF53649">
    <property type="entry name" value="Alkaline phosphatase-like"/>
    <property type="match status" value="2"/>
</dbReference>
<keyword evidence="5" id="KW-1185">Reference proteome</keyword>
<organism evidence="4 5">
    <name type="scientific">Stephania cephalantha</name>
    <dbReference type="NCBI Taxonomy" id="152367"/>
    <lineage>
        <taxon>Eukaryota</taxon>
        <taxon>Viridiplantae</taxon>
        <taxon>Streptophyta</taxon>
        <taxon>Embryophyta</taxon>
        <taxon>Tracheophyta</taxon>
        <taxon>Spermatophyta</taxon>
        <taxon>Magnoliopsida</taxon>
        <taxon>Ranunculales</taxon>
        <taxon>Menispermaceae</taxon>
        <taxon>Menispermoideae</taxon>
        <taxon>Cissampelideae</taxon>
        <taxon>Stephania</taxon>
    </lineage>
</organism>
<evidence type="ECO:0000313" key="5">
    <source>
        <dbReference type="Proteomes" id="UP001419268"/>
    </source>
</evidence>
<feature type="transmembrane region" description="Helical" evidence="1">
    <location>
        <begin position="1126"/>
        <end position="1144"/>
    </location>
</feature>
<dbReference type="Gene3D" id="3.40.720.10">
    <property type="entry name" value="Alkaline Phosphatase, subunit A"/>
    <property type="match status" value="2"/>
</dbReference>
<feature type="transmembrane region" description="Helical" evidence="1">
    <location>
        <begin position="1028"/>
        <end position="1048"/>
    </location>
</feature>
<sequence length="1472" mass="166307">MPPLQIPTPAGPNQPSIASSSSFDFVAPSVFFDEKKPWMDKLQVLQMLAMDQPSSTRIFKAIADPPTTSLQRLKVDDGCVQHLLPSLYEDNWEVLIAHFLGVDHAGHIFGVESTQMIEKLEQYNAILESHSDLCLWGVQNNKTLSLKQLRRRWTNSWRTDSITDDREDHGGYKILLNWWCPDRWRPIGGEPNLGGGKIDRHGRRQIGDDPRGSHPLMYRPYDFASMGNKSDSFTSSDAWRGGRKLQLSFFNGTEPEGWLFRAELYFEINKLSDAERIMETGICFNDEALALFRWAGSRIPFELVDELRLHLSETTSYGVIMGTGNPVKGRGICKGVWIVIQELEFADVFAAITELPPERDIDHAIPLLPAAGPVNVRPYYYPHFQKTEIERLADDIPKTAFRTHEGYYEFVVIPFGLSNAPATFQALLNRWVVKLLGYDFEINFKPSVTNKVADAKSRVSPVDASFNSLVMHRVLEVQDIKQVWPLILISLKIFALEEGSIDRQTTTLTTNCYYSSPSLFSLKVPPLTKRILFEYHDGALGGHFGFLRTFKGIERELYLGGNAARCETLCGECASVPTTPAPILITRGFLQPLPIPDQVWEDVAMDFIEGLPRSNGFSKVVEVLKNQSGPGGLHENTLLLVMGDHGQTLNGDHGGGTAEEVETVLFAMSLKTPPASIPSGSETSCKSDTDGKMICFSSIHQLDFAATVAALLGVPFPFGSIGRVDPLLYALSAASWNQPRSGAEGQKNWPYLEEWMQNYANALCINSWQVKRYVDVYSASSVIGFPYEDLVHVTNLYAKAQDNWLRLLKKMHSSGRQIPSGSGGTSLNDLQEQIDAYSDFLASVAHLARSKWTEFDLIMMGLGLGTLLLSLLFHILAVRRTNELCKASCHFYNNDKSTLRFISALLVVAVRGCSFLSNSYILEEGKVTNFLFGTIAILNLQYSISKKEAIIQAVTLPLLNVILRCVIEVELSKQELYSGRFSIFPFTMLGLGEGQYVWMFIPEILSVLALIMVAYMLYKIPTRTRKSFLKQSVVAVTILSYVLVAVHWTIESEVLAIPVMQESVGRNLLPQIVYTIGFGLLLSLTSAQLLEKKTPNYRESTFIKTLELVSIWSPTIMILLGRQGPLIVLACMVAAYCIIHIVNLESKAKDGIVHITYDPLPVTQWNFLAVCLFFYTGHWCAFDGLRYSAAFVGFDEFNLIRQAILLGIDTFGVSHILPIFALPFLVVFQYPKYPNLDLRFPVLAATSSSFSSLFCIDDGEEARKRKVANRKAPVCARRRGENLSRVRTARCLSTKSNQPKSIILRYSSSVLSIILRRRVERTYELGYDKHRQIIHNLVYKSDETCYKMLRMRRKPFEKLRDMLYEYGKLRDKRCVLVDEQLAITLHILGHNIRNRDMTINLKKWYTVFRGWDPGVYGTWYECYKQGINFDGFRYAHFDTKEEAIAGFDRYNHAATIEREVHDQLTLEEAQQN</sequence>
<dbReference type="SUPFAM" id="SSF55658">
    <property type="entry name" value="L9 N-domain-like"/>
    <property type="match status" value="1"/>
</dbReference>
<dbReference type="InterPro" id="IPR058353">
    <property type="entry name" value="DUF8040"/>
</dbReference>
<dbReference type="PANTHER" id="PTHR23071">
    <property type="entry name" value="PHOSPHATIDYLINOSITOL GLYCAN"/>
    <property type="match status" value="1"/>
</dbReference>
<keyword evidence="1" id="KW-0812">Transmembrane</keyword>
<dbReference type="GO" id="GO:0006506">
    <property type="term" value="P:GPI anchor biosynthetic process"/>
    <property type="evidence" value="ECO:0007669"/>
    <property type="project" value="InterPro"/>
</dbReference>
<feature type="transmembrane region" description="Helical" evidence="1">
    <location>
        <begin position="1068"/>
        <end position="1090"/>
    </location>
</feature>
<accession>A0AAP0KBI3</accession>
<gene>
    <name evidence="4" type="ORF">Scep_006959</name>
</gene>
<dbReference type="Gene3D" id="3.10.10.10">
    <property type="entry name" value="HIV Type 1 Reverse Transcriptase, subunit A, domain 1"/>
    <property type="match status" value="1"/>
</dbReference>
<feature type="transmembrane region" description="Helical" evidence="1">
    <location>
        <begin position="1164"/>
        <end position="1182"/>
    </location>
</feature>
<feature type="transmembrane region" description="Helical" evidence="1">
    <location>
        <begin position="857"/>
        <end position="878"/>
    </location>
</feature>
<evidence type="ECO:0000259" key="2">
    <source>
        <dbReference type="Pfam" id="PF01693"/>
    </source>
</evidence>
<dbReference type="Gene3D" id="3.30.70.270">
    <property type="match status" value="1"/>
</dbReference>
<dbReference type="InterPro" id="IPR043128">
    <property type="entry name" value="Rev_trsase/Diguanyl_cyclase"/>
</dbReference>
<dbReference type="InterPro" id="IPR043502">
    <property type="entry name" value="DNA/RNA_pol_sf"/>
</dbReference>
<evidence type="ECO:0000256" key="1">
    <source>
        <dbReference type="SAM" id="Phobius"/>
    </source>
</evidence>
<dbReference type="InterPro" id="IPR009027">
    <property type="entry name" value="Ribosomal_bL9/RNase_H1_N"/>
</dbReference>
<dbReference type="Pfam" id="PF26138">
    <property type="entry name" value="DUF8040"/>
    <property type="match status" value="1"/>
</dbReference>
<feature type="transmembrane region" description="Helical" evidence="1">
    <location>
        <begin position="899"/>
        <end position="922"/>
    </location>
</feature>
<dbReference type="InterPro" id="IPR017850">
    <property type="entry name" value="Alkaline_phosphatase_core_sf"/>
</dbReference>
<dbReference type="InterPro" id="IPR037056">
    <property type="entry name" value="RNase_H1_N_sf"/>
</dbReference>
<keyword evidence="1" id="KW-0472">Membrane</keyword>
<dbReference type="GO" id="GO:0005789">
    <property type="term" value="C:endoplasmic reticulum membrane"/>
    <property type="evidence" value="ECO:0007669"/>
    <property type="project" value="TreeGrafter"/>
</dbReference>